<evidence type="ECO:0000256" key="1">
    <source>
        <dbReference type="SAM" id="MobiDB-lite"/>
    </source>
</evidence>
<keyword evidence="3" id="KW-1185">Reference proteome</keyword>
<dbReference type="Proteomes" id="UP000054217">
    <property type="component" value="Unassembled WGS sequence"/>
</dbReference>
<sequence>MGRDDAAPPNSYKPRLGDHRSTGTHNPRLQIVIFRSHLPAASRPSLAGVHRASCEGAERLPVRTTNSLATPFPILTTSVVRAT</sequence>
<reference evidence="2 3" key="1">
    <citation type="submission" date="2014-04" db="EMBL/GenBank/DDBJ databases">
        <authorList>
            <consortium name="DOE Joint Genome Institute"/>
            <person name="Kuo A."/>
            <person name="Kohler A."/>
            <person name="Costa M.D."/>
            <person name="Nagy L.G."/>
            <person name="Floudas D."/>
            <person name="Copeland A."/>
            <person name="Barry K.W."/>
            <person name="Cichocki N."/>
            <person name="Veneault-Fourrey C."/>
            <person name="LaButti K."/>
            <person name="Lindquist E.A."/>
            <person name="Lipzen A."/>
            <person name="Lundell T."/>
            <person name="Morin E."/>
            <person name="Murat C."/>
            <person name="Sun H."/>
            <person name="Tunlid A."/>
            <person name="Henrissat B."/>
            <person name="Grigoriev I.V."/>
            <person name="Hibbett D.S."/>
            <person name="Martin F."/>
            <person name="Nordberg H.P."/>
            <person name="Cantor M.N."/>
            <person name="Hua S.X."/>
        </authorList>
    </citation>
    <scope>NUCLEOTIDE SEQUENCE [LARGE SCALE GENOMIC DNA]</scope>
    <source>
        <strain evidence="2 3">Marx 270</strain>
    </source>
</reference>
<evidence type="ECO:0000313" key="3">
    <source>
        <dbReference type="Proteomes" id="UP000054217"/>
    </source>
</evidence>
<dbReference type="AlphaFoldDB" id="A0A0C3PVN6"/>
<protein>
    <submittedName>
        <fullName evidence="2">Uncharacterized protein</fullName>
    </submittedName>
</protein>
<dbReference type="EMBL" id="KN831947">
    <property type="protein sequence ID" value="KIO12919.1"/>
    <property type="molecule type" value="Genomic_DNA"/>
</dbReference>
<dbReference type="InParanoid" id="A0A0C3PVN6"/>
<gene>
    <name evidence="2" type="ORF">M404DRAFT_993893</name>
</gene>
<name>A0A0C3PVN6_PISTI</name>
<organism evidence="2 3">
    <name type="scientific">Pisolithus tinctorius Marx 270</name>
    <dbReference type="NCBI Taxonomy" id="870435"/>
    <lineage>
        <taxon>Eukaryota</taxon>
        <taxon>Fungi</taxon>
        <taxon>Dikarya</taxon>
        <taxon>Basidiomycota</taxon>
        <taxon>Agaricomycotina</taxon>
        <taxon>Agaricomycetes</taxon>
        <taxon>Agaricomycetidae</taxon>
        <taxon>Boletales</taxon>
        <taxon>Sclerodermatineae</taxon>
        <taxon>Pisolithaceae</taxon>
        <taxon>Pisolithus</taxon>
    </lineage>
</organism>
<reference evidence="3" key="2">
    <citation type="submission" date="2015-01" db="EMBL/GenBank/DDBJ databases">
        <title>Evolutionary Origins and Diversification of the Mycorrhizal Mutualists.</title>
        <authorList>
            <consortium name="DOE Joint Genome Institute"/>
            <consortium name="Mycorrhizal Genomics Consortium"/>
            <person name="Kohler A."/>
            <person name="Kuo A."/>
            <person name="Nagy L.G."/>
            <person name="Floudas D."/>
            <person name="Copeland A."/>
            <person name="Barry K.W."/>
            <person name="Cichocki N."/>
            <person name="Veneault-Fourrey C."/>
            <person name="LaButti K."/>
            <person name="Lindquist E.A."/>
            <person name="Lipzen A."/>
            <person name="Lundell T."/>
            <person name="Morin E."/>
            <person name="Murat C."/>
            <person name="Riley R."/>
            <person name="Ohm R."/>
            <person name="Sun H."/>
            <person name="Tunlid A."/>
            <person name="Henrissat B."/>
            <person name="Grigoriev I.V."/>
            <person name="Hibbett D.S."/>
            <person name="Martin F."/>
        </authorList>
    </citation>
    <scope>NUCLEOTIDE SEQUENCE [LARGE SCALE GENOMIC DNA]</scope>
    <source>
        <strain evidence="3">Marx 270</strain>
    </source>
</reference>
<dbReference type="HOGENOM" id="CLU_2543494_0_0_1"/>
<feature type="region of interest" description="Disordered" evidence="1">
    <location>
        <begin position="1"/>
        <end position="27"/>
    </location>
</feature>
<proteinExistence type="predicted"/>
<accession>A0A0C3PVN6</accession>
<evidence type="ECO:0000313" key="2">
    <source>
        <dbReference type="EMBL" id="KIO12919.1"/>
    </source>
</evidence>